<evidence type="ECO:0000256" key="1">
    <source>
        <dbReference type="ARBA" id="ARBA00022630"/>
    </source>
</evidence>
<dbReference type="InterPro" id="IPR000415">
    <property type="entry name" value="Nitroreductase-like"/>
</dbReference>
<dbReference type="HAMAP" id="MF_01204">
    <property type="entry name" value="Oxidoreductase_RutE_HadB"/>
    <property type="match status" value="1"/>
</dbReference>
<keyword evidence="4 5" id="KW-0560">Oxidoreductase</keyword>
<dbReference type="GO" id="GO:0016491">
    <property type="term" value="F:oxidoreductase activity"/>
    <property type="evidence" value="ECO:0007669"/>
    <property type="project" value="UniProtKB-UniRule"/>
</dbReference>
<dbReference type="SUPFAM" id="SSF55469">
    <property type="entry name" value="FMN-dependent nitroreductase-like"/>
    <property type="match status" value="1"/>
</dbReference>
<organism evidence="7 8">
    <name type="scientific">Duganella sacchari</name>
    <dbReference type="NCBI Taxonomy" id="551987"/>
    <lineage>
        <taxon>Bacteria</taxon>
        <taxon>Pseudomonadati</taxon>
        <taxon>Pseudomonadota</taxon>
        <taxon>Betaproteobacteria</taxon>
        <taxon>Burkholderiales</taxon>
        <taxon>Oxalobacteraceae</taxon>
        <taxon>Telluria group</taxon>
        <taxon>Duganella</taxon>
    </lineage>
</organism>
<comment type="cofactor">
    <cofactor evidence="5">
        <name>FMN</name>
        <dbReference type="ChEBI" id="CHEBI:58210"/>
    </cofactor>
</comment>
<dbReference type="Proteomes" id="UP000184339">
    <property type="component" value="Unassembled WGS sequence"/>
</dbReference>
<gene>
    <name evidence="7" type="ORF">SAMN05192549_106437</name>
</gene>
<evidence type="ECO:0000259" key="6">
    <source>
        <dbReference type="Pfam" id="PF00881"/>
    </source>
</evidence>
<evidence type="ECO:0000313" key="8">
    <source>
        <dbReference type="Proteomes" id="UP000184339"/>
    </source>
</evidence>
<reference evidence="8" key="1">
    <citation type="submission" date="2016-11" db="EMBL/GenBank/DDBJ databases">
        <authorList>
            <person name="Varghese N."/>
            <person name="Submissions S."/>
        </authorList>
    </citation>
    <scope>NUCLEOTIDE SEQUENCE [LARGE SCALE GENOMIC DNA]</scope>
    <source>
        <strain evidence="8">Sac-22</strain>
    </source>
</reference>
<dbReference type="Gene3D" id="3.40.109.10">
    <property type="entry name" value="NADH Oxidase"/>
    <property type="match status" value="1"/>
</dbReference>
<dbReference type="InterPro" id="IPR029479">
    <property type="entry name" value="Nitroreductase"/>
</dbReference>
<dbReference type="STRING" id="551987.SAMN05192549_106437"/>
<dbReference type="PANTHER" id="PTHR43543">
    <property type="entry name" value="MALONIC SEMIALDEHYDE REDUCTASE RUTE-RELATED"/>
    <property type="match status" value="1"/>
</dbReference>
<dbReference type="InterPro" id="IPR023936">
    <property type="entry name" value="RutE-like"/>
</dbReference>
<name>A0A1M7QAT9_9BURK</name>
<dbReference type="InterPro" id="IPR050461">
    <property type="entry name" value="Nitroreductase_HadB/RutE"/>
</dbReference>
<dbReference type="Pfam" id="PF00881">
    <property type="entry name" value="Nitroreductase"/>
    <property type="match status" value="1"/>
</dbReference>
<dbReference type="EMBL" id="FRCX01000006">
    <property type="protein sequence ID" value="SHN27737.1"/>
    <property type="molecule type" value="Genomic_DNA"/>
</dbReference>
<proteinExistence type="inferred from homology"/>
<evidence type="ECO:0000313" key="7">
    <source>
        <dbReference type="EMBL" id="SHN27737.1"/>
    </source>
</evidence>
<keyword evidence="2 5" id="KW-0288">FMN</keyword>
<feature type="domain" description="Nitroreductase" evidence="6">
    <location>
        <begin position="21"/>
        <end position="155"/>
    </location>
</feature>
<keyword evidence="3 5" id="KW-0521">NADP</keyword>
<comment type="similarity">
    <text evidence="5">Belongs to the nitroreductase family. HadB/RutE subfamily.</text>
</comment>
<protein>
    <recommendedName>
        <fullName evidence="5">Putative NADH dehydrogenase/NAD(P)H nitroreductase SAMN05192549_106437</fullName>
        <ecNumber evidence="5">1.-.-.-</ecNumber>
    </recommendedName>
</protein>
<dbReference type="RefSeq" id="WP_072786212.1">
    <property type="nucleotide sequence ID" value="NZ_FRCX01000006.1"/>
</dbReference>
<dbReference type="AlphaFoldDB" id="A0A1M7QAT9"/>
<evidence type="ECO:0000256" key="3">
    <source>
        <dbReference type="ARBA" id="ARBA00022857"/>
    </source>
</evidence>
<evidence type="ECO:0000256" key="2">
    <source>
        <dbReference type="ARBA" id="ARBA00022643"/>
    </source>
</evidence>
<keyword evidence="5" id="KW-0520">NAD</keyword>
<evidence type="ECO:0000256" key="4">
    <source>
        <dbReference type="ARBA" id="ARBA00023002"/>
    </source>
</evidence>
<keyword evidence="8" id="KW-1185">Reference proteome</keyword>
<dbReference type="CDD" id="cd02148">
    <property type="entry name" value="RutE-like"/>
    <property type="match status" value="1"/>
</dbReference>
<dbReference type="PANTHER" id="PTHR43543:SF1">
    <property type="entry name" value="MALONIC SEMIALDEHYDE REDUCTASE RUTE-RELATED"/>
    <property type="match status" value="1"/>
</dbReference>
<accession>A0A1M7QAT9</accession>
<dbReference type="NCBIfam" id="NF003768">
    <property type="entry name" value="PRK05365.1"/>
    <property type="match status" value="1"/>
</dbReference>
<evidence type="ECO:0000256" key="5">
    <source>
        <dbReference type="HAMAP-Rule" id="MF_01204"/>
    </source>
</evidence>
<keyword evidence="1 5" id="KW-0285">Flavoprotein</keyword>
<sequence length="193" mass="20682">MLNQSALDTLFYNAHTHNGWQDRPVDDAVLQQLYDALRWAPTAANGAPARLVFVRSAEAKARLAPALSEGNLAKTLAAPVTVIVGMDMEFHEKLPQLSPAVDARSWFAGNDAAIQATAFRNSSLQGGYLILAARALGLDVGPMSGFDHAKVDAAFFAGTPVKSNFLINLGYGDASKVRPRAPRLSFDEACQIV</sequence>
<dbReference type="EC" id="1.-.-.-" evidence="5"/>